<evidence type="ECO:0000256" key="6">
    <source>
        <dbReference type="ARBA" id="ARBA00023065"/>
    </source>
</evidence>
<reference evidence="11" key="1">
    <citation type="submission" date="2023-08" db="EMBL/GenBank/DDBJ databases">
        <authorList>
            <person name="Chen Y."/>
            <person name="Shah S."/>
            <person name="Dougan E. K."/>
            <person name="Thang M."/>
            <person name="Chan C."/>
        </authorList>
    </citation>
    <scope>NUCLEOTIDE SEQUENCE</scope>
</reference>
<dbReference type="InterPro" id="IPR002110">
    <property type="entry name" value="Ankyrin_rpt"/>
</dbReference>
<dbReference type="Gene3D" id="1.25.40.20">
    <property type="entry name" value="Ankyrin repeat-containing domain"/>
    <property type="match status" value="3"/>
</dbReference>
<dbReference type="InterPro" id="IPR000595">
    <property type="entry name" value="cNMP-bd_dom"/>
</dbReference>
<evidence type="ECO:0000256" key="2">
    <source>
        <dbReference type="ARBA" id="ARBA00007929"/>
    </source>
</evidence>
<evidence type="ECO:0000256" key="7">
    <source>
        <dbReference type="ARBA" id="ARBA00023136"/>
    </source>
</evidence>
<comment type="caution">
    <text evidence="11">The sequence shown here is derived from an EMBL/GenBank/DDBJ whole genome shotgun (WGS) entry which is preliminary data.</text>
</comment>
<dbReference type="SUPFAM" id="SSF51206">
    <property type="entry name" value="cAMP-binding domain-like"/>
    <property type="match status" value="1"/>
</dbReference>
<proteinExistence type="inferred from homology"/>
<evidence type="ECO:0000256" key="8">
    <source>
        <dbReference type="PROSITE-ProRule" id="PRU00023"/>
    </source>
</evidence>
<dbReference type="CDD" id="cd00038">
    <property type="entry name" value="CAP_ED"/>
    <property type="match status" value="1"/>
</dbReference>
<dbReference type="PANTHER" id="PTHR45743:SF2">
    <property type="entry name" value="POTASSIUM CHANNEL AKT1"/>
    <property type="match status" value="1"/>
</dbReference>
<evidence type="ECO:0000256" key="4">
    <source>
        <dbReference type="ARBA" id="ARBA00022692"/>
    </source>
</evidence>
<dbReference type="EMBL" id="CAUJNA010003820">
    <property type="protein sequence ID" value="CAJ1410494.1"/>
    <property type="molecule type" value="Genomic_DNA"/>
</dbReference>
<evidence type="ECO:0000256" key="9">
    <source>
        <dbReference type="SAM" id="MobiDB-lite"/>
    </source>
</evidence>
<keyword evidence="6" id="KW-0406">Ion transport</keyword>
<comment type="subcellular location">
    <subcellularLocation>
        <location evidence="1">Membrane</location>
        <topology evidence="1">Multi-pass membrane protein</topology>
    </subcellularLocation>
</comment>
<dbReference type="SMART" id="SM00100">
    <property type="entry name" value="cNMP"/>
    <property type="match status" value="1"/>
</dbReference>
<keyword evidence="12" id="KW-1185">Reference proteome</keyword>
<dbReference type="GO" id="GO:0005249">
    <property type="term" value="F:voltage-gated potassium channel activity"/>
    <property type="evidence" value="ECO:0007669"/>
    <property type="project" value="InterPro"/>
</dbReference>
<dbReference type="Proteomes" id="UP001178507">
    <property type="component" value="Unassembled WGS sequence"/>
</dbReference>
<dbReference type="InterPro" id="IPR014710">
    <property type="entry name" value="RmlC-like_jellyroll"/>
</dbReference>
<dbReference type="InterPro" id="IPR018490">
    <property type="entry name" value="cNMP-bd_dom_sf"/>
</dbReference>
<keyword evidence="5" id="KW-1133">Transmembrane helix</keyword>
<dbReference type="InterPro" id="IPR036770">
    <property type="entry name" value="Ankyrin_rpt-contain_sf"/>
</dbReference>
<dbReference type="Gene3D" id="2.60.120.10">
    <property type="entry name" value="Jelly Rolls"/>
    <property type="match status" value="1"/>
</dbReference>
<evidence type="ECO:0000259" key="10">
    <source>
        <dbReference type="PROSITE" id="PS50042"/>
    </source>
</evidence>
<evidence type="ECO:0000256" key="5">
    <source>
        <dbReference type="ARBA" id="ARBA00022989"/>
    </source>
</evidence>
<feature type="region of interest" description="Disordered" evidence="9">
    <location>
        <begin position="20"/>
        <end position="51"/>
    </location>
</feature>
<evidence type="ECO:0000256" key="1">
    <source>
        <dbReference type="ARBA" id="ARBA00004141"/>
    </source>
</evidence>
<dbReference type="AlphaFoldDB" id="A0AA36NK82"/>
<dbReference type="InterPro" id="IPR005821">
    <property type="entry name" value="Ion_trans_dom"/>
</dbReference>
<keyword evidence="3" id="KW-0813">Transport</keyword>
<sequence length="948" mass="105872">MLTMPSPHGPLGMEPETVEKEGLASTTTTVEPPIQLPSAEHTPTGTKASRLSCKSIDTSRSGISGFDFRNGPPSEAGDSVMGSQIWTEHTPTKMYWNSRSGNGLLSEGALDEEYARERWLFIPTDKWVQVWTNLMHFMVLVSGFFTPMRYALLDPQDIFAFIVDCCLDATFAVDIIFTCNQAIWNPTGYITSRFTIIKAYWWSGRLLLDILATFPVDLVVEMMGGPTRLATGLGLLRLVRLYRLLVMFREMQQSDKTNLIVIMLAKFVTCILLSTHLSACLFWGLARDDEFAEDTWVAQGAPWLPQRAWLQRYITSLFWAVGTFKAGPSAGDLVPTSDMEKILACVVMMCNICLQTYLVSNLSALLTRADVGIYTMRKELRQLSVFSQTFSLPKNVKEQLQGYVRFKHSTDQELESSVMAMLPDLYRQRISSLLYSKLVREMDLFQGCAKRFLSQLHSSLTSNLYMSGHHLVYVDDSSSHLYIISEGEVLLSHHGQSVETRRNLETFSELAFLCRLPEPFDVSSKSLCRILSLNLTAWESAISIFPSDGVQVMENLIKISRRRRSEFPKNTNGSRIYKSIIRDAQTHIVHRRDMTTAALCFAAASGDVAEVKKLVTGQSPNCCDYDHRTPLHVAASKGQTGVISVLVDSKAQINAMDHFGRTPLMEACRQRQMSAARALHEAGALLGFGEAVVKDDDMMGYRPSQRSEESDHFIAEDASNVSDMTKEVHDPYAEAAELCAAASDPQQLWFLTSLLKFRANANAGDYDRRTPLHLACASGNHGAVEVLLAEGHINMNCQDNFGRTPLMEAVRHGNESCARKLMKRGAYHGFCEDGQTDDANATHAGQELCQAAFSGQNKYLNNLISLCGLSPDCCDYDRRTALMLACAEGNMDAAVTLIQVQADPHLKDRWGHSAMSEARDAGHYDLVAVLERLWRSQQKKREETTGWI</sequence>
<keyword evidence="7" id="KW-0472">Membrane</keyword>
<protein>
    <recommendedName>
        <fullName evidence="10">Cyclic nucleotide-binding domain-containing protein</fullName>
    </recommendedName>
</protein>
<evidence type="ECO:0000313" key="12">
    <source>
        <dbReference type="Proteomes" id="UP001178507"/>
    </source>
</evidence>
<dbReference type="PROSITE" id="PS50042">
    <property type="entry name" value="CNMP_BINDING_3"/>
    <property type="match status" value="1"/>
</dbReference>
<feature type="repeat" description="ANK" evidence="8">
    <location>
        <begin position="877"/>
        <end position="909"/>
    </location>
</feature>
<accession>A0AA36NK82</accession>
<dbReference type="InterPro" id="IPR045319">
    <property type="entry name" value="KAT/AKT"/>
</dbReference>
<gene>
    <name evidence="11" type="ORF">EVOR1521_LOCUS31309</name>
</gene>
<feature type="domain" description="Cyclic nucleotide-binding" evidence="10">
    <location>
        <begin position="444"/>
        <end position="542"/>
    </location>
</feature>
<evidence type="ECO:0000256" key="3">
    <source>
        <dbReference type="ARBA" id="ARBA00022448"/>
    </source>
</evidence>
<dbReference type="SUPFAM" id="SSF48403">
    <property type="entry name" value="Ankyrin repeat"/>
    <property type="match status" value="2"/>
</dbReference>
<evidence type="ECO:0000313" key="11">
    <source>
        <dbReference type="EMBL" id="CAJ1410494.1"/>
    </source>
</evidence>
<comment type="similarity">
    <text evidence="2">Belongs to the potassium channel family. Plant (TC 1.A.1.4) subfamily.</text>
</comment>
<name>A0AA36NK82_9DINO</name>
<feature type="repeat" description="ANK" evidence="8">
    <location>
        <begin position="767"/>
        <end position="791"/>
    </location>
</feature>
<keyword evidence="4" id="KW-0812">Transmembrane</keyword>
<dbReference type="SUPFAM" id="SSF81324">
    <property type="entry name" value="Voltage-gated potassium channels"/>
    <property type="match status" value="1"/>
</dbReference>
<keyword evidence="8" id="KW-0040">ANK repeat</keyword>
<dbReference type="Gene3D" id="1.10.287.70">
    <property type="match status" value="1"/>
</dbReference>
<dbReference type="SMART" id="SM00248">
    <property type="entry name" value="ANK"/>
    <property type="match status" value="5"/>
</dbReference>
<dbReference type="PANTHER" id="PTHR45743">
    <property type="entry name" value="POTASSIUM CHANNEL AKT1"/>
    <property type="match status" value="1"/>
</dbReference>
<organism evidence="11 12">
    <name type="scientific">Effrenium voratum</name>
    <dbReference type="NCBI Taxonomy" id="2562239"/>
    <lineage>
        <taxon>Eukaryota</taxon>
        <taxon>Sar</taxon>
        <taxon>Alveolata</taxon>
        <taxon>Dinophyceae</taxon>
        <taxon>Suessiales</taxon>
        <taxon>Symbiodiniaceae</taxon>
        <taxon>Effrenium</taxon>
    </lineage>
</organism>
<dbReference type="GO" id="GO:0016020">
    <property type="term" value="C:membrane"/>
    <property type="evidence" value="ECO:0007669"/>
    <property type="project" value="UniProtKB-SubCell"/>
</dbReference>
<feature type="repeat" description="ANK" evidence="8">
    <location>
        <begin position="626"/>
        <end position="658"/>
    </location>
</feature>
<feature type="repeat" description="ANK" evidence="8">
    <location>
        <begin position="801"/>
        <end position="826"/>
    </location>
</feature>
<dbReference type="PROSITE" id="PS50088">
    <property type="entry name" value="ANK_REPEAT"/>
    <property type="match status" value="4"/>
</dbReference>
<dbReference type="Pfam" id="PF00520">
    <property type="entry name" value="Ion_trans"/>
    <property type="match status" value="1"/>
</dbReference>
<dbReference type="PROSITE" id="PS50297">
    <property type="entry name" value="ANK_REP_REGION"/>
    <property type="match status" value="3"/>
</dbReference>
<dbReference type="Pfam" id="PF12796">
    <property type="entry name" value="Ank_2"/>
    <property type="match status" value="3"/>
</dbReference>